<name>A0A5C4T6V7_9BACL</name>
<dbReference type="GO" id="GO:0003700">
    <property type="term" value="F:DNA-binding transcription factor activity"/>
    <property type="evidence" value="ECO:0007669"/>
    <property type="project" value="InterPro"/>
</dbReference>
<evidence type="ECO:0000256" key="1">
    <source>
        <dbReference type="ARBA" id="ARBA00023015"/>
    </source>
</evidence>
<dbReference type="AlphaFoldDB" id="A0A5C4T6V7"/>
<keyword evidence="2" id="KW-0238">DNA-binding</keyword>
<dbReference type="Gene3D" id="1.10.1660.10">
    <property type="match status" value="1"/>
</dbReference>
<sequence length="133" mass="15725">MKISQIAKQTGTSIRSLRHYEKKGLITVSRLDNNYREFDDSIVEVIHTIQLYLNLGLTTDQIKDIMYCKYPENHEFGEKEEYCEELLQIYETKLDEVIRQKKALADAELSLKKQISLMKNYQDKRNKFEEAGQ</sequence>
<evidence type="ECO:0000256" key="3">
    <source>
        <dbReference type="ARBA" id="ARBA00023163"/>
    </source>
</evidence>
<organism evidence="6 7">
    <name type="scientific">Paenibacillus hemerocallicola</name>
    <dbReference type="NCBI Taxonomy" id="1172614"/>
    <lineage>
        <taxon>Bacteria</taxon>
        <taxon>Bacillati</taxon>
        <taxon>Bacillota</taxon>
        <taxon>Bacilli</taxon>
        <taxon>Bacillales</taxon>
        <taxon>Paenibacillaceae</taxon>
        <taxon>Paenibacillus</taxon>
    </lineage>
</organism>
<keyword evidence="7" id="KW-1185">Reference proteome</keyword>
<keyword evidence="4" id="KW-0175">Coiled coil</keyword>
<evidence type="ECO:0000313" key="7">
    <source>
        <dbReference type="Proteomes" id="UP000307943"/>
    </source>
</evidence>
<dbReference type="Proteomes" id="UP000307943">
    <property type="component" value="Unassembled WGS sequence"/>
</dbReference>
<dbReference type="InterPro" id="IPR047057">
    <property type="entry name" value="MerR_fam"/>
</dbReference>
<dbReference type="GO" id="GO:0003677">
    <property type="term" value="F:DNA binding"/>
    <property type="evidence" value="ECO:0007669"/>
    <property type="project" value="UniProtKB-KW"/>
</dbReference>
<keyword evidence="1" id="KW-0805">Transcription regulation</keyword>
<comment type="caution">
    <text evidence="6">The sequence shown here is derived from an EMBL/GenBank/DDBJ whole genome shotgun (WGS) entry which is preliminary data.</text>
</comment>
<dbReference type="PROSITE" id="PS50937">
    <property type="entry name" value="HTH_MERR_2"/>
    <property type="match status" value="1"/>
</dbReference>
<feature type="domain" description="HTH merR-type" evidence="5">
    <location>
        <begin position="1"/>
        <end position="68"/>
    </location>
</feature>
<dbReference type="PANTHER" id="PTHR30204">
    <property type="entry name" value="REDOX-CYCLING DRUG-SENSING TRANSCRIPTIONAL ACTIVATOR SOXR"/>
    <property type="match status" value="1"/>
</dbReference>
<keyword evidence="3" id="KW-0804">Transcription</keyword>
<dbReference type="PANTHER" id="PTHR30204:SF94">
    <property type="entry name" value="HEAVY METAL-DEPENDENT TRANSCRIPTIONAL REGULATOR HI_0293-RELATED"/>
    <property type="match status" value="1"/>
</dbReference>
<proteinExistence type="predicted"/>
<accession>A0A5C4T6V7</accession>
<dbReference type="PRINTS" id="PR00040">
    <property type="entry name" value="HTHMERR"/>
</dbReference>
<reference evidence="6 7" key="1">
    <citation type="submission" date="2019-05" db="EMBL/GenBank/DDBJ databases">
        <title>We sequenced the genome of Paenibacillus hemerocallicola KCTC 33185 for further insight into its adaptation and study the phylogeny of Paenibacillus.</title>
        <authorList>
            <person name="Narsing Rao M.P."/>
        </authorList>
    </citation>
    <scope>NUCLEOTIDE SEQUENCE [LARGE SCALE GENOMIC DNA]</scope>
    <source>
        <strain evidence="6 7">KCTC 33185</strain>
    </source>
</reference>
<gene>
    <name evidence="6" type="ORF">FE784_22350</name>
</gene>
<dbReference type="SUPFAM" id="SSF46955">
    <property type="entry name" value="Putative DNA-binding domain"/>
    <property type="match status" value="1"/>
</dbReference>
<dbReference type="OrthoDB" id="9806513at2"/>
<dbReference type="EMBL" id="VDCQ01000034">
    <property type="protein sequence ID" value="TNJ64087.1"/>
    <property type="molecule type" value="Genomic_DNA"/>
</dbReference>
<evidence type="ECO:0000256" key="2">
    <source>
        <dbReference type="ARBA" id="ARBA00023125"/>
    </source>
</evidence>
<dbReference type="InterPro" id="IPR009061">
    <property type="entry name" value="DNA-bd_dom_put_sf"/>
</dbReference>
<protein>
    <submittedName>
        <fullName evidence="6">MerR family transcriptional regulator</fullName>
    </submittedName>
</protein>
<dbReference type="Pfam" id="PF13411">
    <property type="entry name" value="MerR_1"/>
    <property type="match status" value="1"/>
</dbReference>
<evidence type="ECO:0000259" key="5">
    <source>
        <dbReference type="PROSITE" id="PS50937"/>
    </source>
</evidence>
<evidence type="ECO:0000313" key="6">
    <source>
        <dbReference type="EMBL" id="TNJ64087.1"/>
    </source>
</evidence>
<dbReference type="SMART" id="SM00422">
    <property type="entry name" value="HTH_MERR"/>
    <property type="match status" value="1"/>
</dbReference>
<evidence type="ECO:0000256" key="4">
    <source>
        <dbReference type="SAM" id="Coils"/>
    </source>
</evidence>
<dbReference type="InterPro" id="IPR000551">
    <property type="entry name" value="MerR-type_HTH_dom"/>
</dbReference>
<feature type="coiled-coil region" evidence="4">
    <location>
        <begin position="87"/>
        <end position="131"/>
    </location>
</feature>